<keyword evidence="6" id="KW-1185">Reference proteome</keyword>
<dbReference type="EMBL" id="VLTO01000073">
    <property type="protein sequence ID" value="KAA0169096.1"/>
    <property type="molecule type" value="Genomic_DNA"/>
</dbReference>
<protein>
    <recommendedName>
        <fullName evidence="8">Alginate lyase domain-containing protein</fullName>
    </recommendedName>
</protein>
<dbReference type="AlphaFoldDB" id="A0A5A8C692"/>
<keyword evidence="1" id="KW-0732">Signal</keyword>
<dbReference type="Proteomes" id="UP000325113">
    <property type="component" value="Unassembled WGS sequence"/>
</dbReference>
<evidence type="ECO:0000313" key="2">
    <source>
        <dbReference type="EMBL" id="KAA0146688.1"/>
    </source>
</evidence>
<organism evidence="3 6">
    <name type="scientific">Cafeteria roenbergensis</name>
    <name type="common">Marine flagellate</name>
    <dbReference type="NCBI Taxonomy" id="33653"/>
    <lineage>
        <taxon>Eukaryota</taxon>
        <taxon>Sar</taxon>
        <taxon>Stramenopiles</taxon>
        <taxon>Bigyra</taxon>
        <taxon>Opalozoa</taxon>
        <taxon>Bicosoecida</taxon>
        <taxon>Cafeteriaceae</taxon>
        <taxon>Cafeteria</taxon>
    </lineage>
</organism>
<evidence type="ECO:0000313" key="7">
    <source>
        <dbReference type="Proteomes" id="UP000325113"/>
    </source>
</evidence>
<comment type="caution">
    <text evidence="3">The sequence shown here is derived from an EMBL/GenBank/DDBJ whole genome shotgun (WGS) entry which is preliminary data.</text>
</comment>
<evidence type="ECO:0000313" key="3">
    <source>
        <dbReference type="EMBL" id="KAA0148244.1"/>
    </source>
</evidence>
<evidence type="ECO:0008006" key="8">
    <source>
        <dbReference type="Google" id="ProtNLM"/>
    </source>
</evidence>
<dbReference type="Proteomes" id="UP000322899">
    <property type="component" value="Unassembled WGS sequence"/>
</dbReference>
<feature type="signal peptide" evidence="1">
    <location>
        <begin position="1"/>
        <end position="22"/>
    </location>
</feature>
<evidence type="ECO:0000313" key="4">
    <source>
        <dbReference type="EMBL" id="KAA0169096.1"/>
    </source>
</evidence>
<gene>
    <name evidence="4" type="ORF">FNF27_07049</name>
    <name evidence="3" type="ORF">FNF29_06781</name>
    <name evidence="2" type="ORF">FNF31_07729</name>
</gene>
<dbReference type="Proteomes" id="UP000323011">
    <property type="component" value="Unassembled WGS sequence"/>
</dbReference>
<reference evidence="5 6" key="1">
    <citation type="submission" date="2019-07" db="EMBL/GenBank/DDBJ databases">
        <title>Genomes of Cafeteria roenbergensis.</title>
        <authorList>
            <person name="Fischer M.G."/>
            <person name="Hackl T."/>
            <person name="Roman M."/>
        </authorList>
    </citation>
    <scope>NUCLEOTIDE SEQUENCE [LARGE SCALE GENOMIC DNA]</scope>
    <source>
        <strain evidence="3 6">BVI</strain>
        <strain evidence="2 7">Cflag</strain>
        <strain evidence="4 5">E4-10P</strain>
    </source>
</reference>
<evidence type="ECO:0000256" key="1">
    <source>
        <dbReference type="SAM" id="SignalP"/>
    </source>
</evidence>
<evidence type="ECO:0000313" key="6">
    <source>
        <dbReference type="Proteomes" id="UP000323011"/>
    </source>
</evidence>
<dbReference type="OrthoDB" id="10029851at2759"/>
<dbReference type="EMBL" id="VLTM01000180">
    <property type="protein sequence ID" value="KAA0146688.1"/>
    <property type="molecule type" value="Genomic_DNA"/>
</dbReference>
<sequence>MRSTRSFLVAAAVAAAAASAAGLSTCSYEEIVANRFTQSTTPVTGWGALSGGGGYKAQGAIAVTGPGGAGDLVPGVVMTAADGKVRVHAVADALPRFGNSPAMTTDPYWTIGAAEAVVGGAQALGNVSAADAVVTTAKDGIVAVALGDLSKATSAAAGPGLAFVSCNTSLSQSGTLSAACRESGFVSCGAASWGAVHDTQVVPRGTGVPDVYIATDIGLARVSSMSVCSWPLQGKDITGDWPVQAVTAAPVMAAQWATDASGMAVPAAPVATGAVRVVAGGPWRMWVLDGETAEVNVWEWASNNTGGQGGSVSDAVTALAADWATGTVYVGTLSTVDVLFANDTLGRIDGYGGLPFPLVTSLEVQTMPALPLCPANRGPSPAQACSNAVTGPTTRLLIGTSAGLSVADITPAAVAETPAPSARLRVRSGPEQAALAAQTALPLPLPAWSWRYMYLERWFAGPAITGVAAFGNSPVNAWPSGSTASPPVSAITSAQAPLAVPRSPPVAKTASADGEPAPLVAGTPYGRDGLTWLERQSWTLEAKAARMRQIQTRHNRHGMVAECGLSPMGDVTTCLNGPSDNNGLWTSLVSSAYALEYAITGEQRALDDARTFLAGLALLNDVTGIKGLMARSCIAPGAPPPGAGKWFNATAPGFEGWMWKGDTSSDEVSGHLFGWTLALTRLPFAQGDHIDKAAAASYLVDIATYIAENGFHLIDGDGKPTRWGDWSPKTLNNNRTWSDGRGVNSLEILSLLASATAAAPDLPDGGAAALPVLRAAWAELTNSTNRYPSNLRNLKIETPLDDNYSDDELTALPFYAWMAVAPQLPGPDGSSDDEVRACLAGMDRWWGQMAPLRSDWWAGITAGAASARASVGTIPSFHAASAAADALWNLQTWPLELIEWNVRNSHRQDITFYEYVDRSGRYNYDSVRVLPANERWQGRWNSNPHDLDSGGNGRYEMDGGVWLLPYWMARAEGLLA</sequence>
<accession>A0A5A8C692</accession>
<evidence type="ECO:0000313" key="5">
    <source>
        <dbReference type="Proteomes" id="UP000322899"/>
    </source>
</evidence>
<name>A0A5A8C692_CAFRO</name>
<proteinExistence type="predicted"/>
<feature type="chain" id="PRO_5036136755" description="Alginate lyase domain-containing protein" evidence="1">
    <location>
        <begin position="23"/>
        <end position="976"/>
    </location>
</feature>
<dbReference type="EMBL" id="VLTN01000055">
    <property type="protein sequence ID" value="KAA0148244.1"/>
    <property type="molecule type" value="Genomic_DNA"/>
</dbReference>